<dbReference type="PROSITE" id="PS50893">
    <property type="entry name" value="ABC_TRANSPORTER_2"/>
    <property type="match status" value="1"/>
</dbReference>
<feature type="transmembrane region" description="Helical" evidence="8">
    <location>
        <begin position="261"/>
        <end position="282"/>
    </location>
</feature>
<feature type="transmembrane region" description="Helical" evidence="8">
    <location>
        <begin position="77"/>
        <end position="103"/>
    </location>
</feature>
<evidence type="ECO:0000259" key="10">
    <source>
        <dbReference type="PROSITE" id="PS50929"/>
    </source>
</evidence>
<dbReference type="InterPro" id="IPR027417">
    <property type="entry name" value="P-loop_NTPase"/>
</dbReference>
<evidence type="ECO:0000256" key="8">
    <source>
        <dbReference type="SAM" id="Phobius"/>
    </source>
</evidence>
<feature type="transmembrane region" description="Helical" evidence="8">
    <location>
        <begin position="302"/>
        <end position="323"/>
    </location>
</feature>
<evidence type="ECO:0000313" key="12">
    <source>
        <dbReference type="Proteomes" id="UP001180724"/>
    </source>
</evidence>
<keyword evidence="4 11" id="KW-0067">ATP-binding</keyword>
<dbReference type="PROSITE" id="PS50929">
    <property type="entry name" value="ABC_TM1F"/>
    <property type="match status" value="1"/>
</dbReference>
<dbReference type="SUPFAM" id="SSF52540">
    <property type="entry name" value="P-loop containing nucleoside triphosphate hydrolases"/>
    <property type="match status" value="1"/>
</dbReference>
<evidence type="ECO:0000313" key="11">
    <source>
        <dbReference type="EMBL" id="MDT0611802.1"/>
    </source>
</evidence>
<dbReference type="InterPro" id="IPR011527">
    <property type="entry name" value="ABC1_TM_dom"/>
</dbReference>
<evidence type="ECO:0000256" key="2">
    <source>
        <dbReference type="ARBA" id="ARBA00022692"/>
    </source>
</evidence>
<evidence type="ECO:0000256" key="5">
    <source>
        <dbReference type="ARBA" id="ARBA00022989"/>
    </source>
</evidence>
<evidence type="ECO:0000256" key="3">
    <source>
        <dbReference type="ARBA" id="ARBA00022741"/>
    </source>
</evidence>
<name>A0ABU3ANP2_9ACTN</name>
<feature type="transmembrane region" description="Helical" evidence="8">
    <location>
        <begin position="148"/>
        <end position="170"/>
    </location>
</feature>
<dbReference type="InterPro" id="IPR036640">
    <property type="entry name" value="ABC1_TM_sf"/>
</dbReference>
<dbReference type="Proteomes" id="UP001180724">
    <property type="component" value="Unassembled WGS sequence"/>
</dbReference>
<protein>
    <submittedName>
        <fullName evidence="11">ABC transporter ATP-binding protein</fullName>
    </submittedName>
</protein>
<dbReference type="Gene3D" id="1.20.1560.10">
    <property type="entry name" value="ABC transporter type 1, transmembrane domain"/>
    <property type="match status" value="1"/>
</dbReference>
<dbReference type="InterPro" id="IPR003439">
    <property type="entry name" value="ABC_transporter-like_ATP-bd"/>
</dbReference>
<dbReference type="EMBL" id="JAVRFH010000014">
    <property type="protein sequence ID" value="MDT0611802.1"/>
    <property type="molecule type" value="Genomic_DNA"/>
</dbReference>
<evidence type="ECO:0000259" key="9">
    <source>
        <dbReference type="PROSITE" id="PS50893"/>
    </source>
</evidence>
<dbReference type="GO" id="GO:0005524">
    <property type="term" value="F:ATP binding"/>
    <property type="evidence" value="ECO:0007669"/>
    <property type="project" value="UniProtKB-KW"/>
</dbReference>
<evidence type="ECO:0000256" key="6">
    <source>
        <dbReference type="ARBA" id="ARBA00023136"/>
    </source>
</evidence>
<comment type="caution">
    <text evidence="11">The sequence shown here is derived from an EMBL/GenBank/DDBJ whole genome shotgun (WGS) entry which is preliminary data.</text>
</comment>
<feature type="compositionally biased region" description="Basic and acidic residues" evidence="7">
    <location>
        <begin position="357"/>
        <end position="367"/>
    </location>
</feature>
<feature type="transmembrane region" description="Helical" evidence="8">
    <location>
        <begin position="176"/>
        <end position="195"/>
    </location>
</feature>
<keyword evidence="12" id="KW-1185">Reference proteome</keyword>
<dbReference type="Gene3D" id="3.40.50.300">
    <property type="entry name" value="P-loop containing nucleotide triphosphate hydrolases"/>
    <property type="match status" value="1"/>
</dbReference>
<keyword evidence="5 8" id="KW-1133">Transmembrane helix</keyword>
<feature type="domain" description="ABC transporter" evidence="9">
    <location>
        <begin position="380"/>
        <end position="607"/>
    </location>
</feature>
<sequence length="613" mass="63927">MTSVEGSRAPEARSGSPSLRRLLPPARRFLAGRKGVLVRLGAWSVVESAQTFVAGYGVARAVDGGFLVGDTLTGLGWLAVAGVTVVLGAPVVTGVFAQLAGLTEPLRDHLVRRAVVQSMARALAGPGGGDRAAVSRLTNQVEIVRDSFAGLVLTLRSFVFTAAGALVGLFFLDPALLVVVVPPLVGGLTLFLVTLRPMAASQRRALAADEALGDHAARTRGALRDITACGTEAEAARYGARLIAEAAATSRVLARWAAVRATALGVAGQAPVLLLLVAVPWLRGRGVTTGALLGAFTYLAQALLPALHTLMTAIGAAGTRLLVVLDRFAGTASPPFPTDMTPHAPHTPVTASADGPEQARRPLRDAPRTQCATHAPAVELRAVTVAYGARAQPVLDALDLRVEDGEHLAVVGPSGIGKSTLARLIAGTLAPSSGEVEVAGRTIAGRSTAELSALRVLVPQQAYVFTGTVRDNLGYLRPNARRADIEAAVRELGAAPLVERLGGLDAPVRPHDLSQGERQLMVLTRVHLSMARLLLLDEATCHLDAASEARAEVALARRPGALVVVAHRISSAMRADRILVLDGVGATCGTHRDLLDRSPLYRDLVGHWGGSRK</sequence>
<dbReference type="Pfam" id="PF00005">
    <property type="entry name" value="ABC_tran"/>
    <property type="match status" value="1"/>
</dbReference>
<dbReference type="SMART" id="SM00382">
    <property type="entry name" value="AAA"/>
    <property type="match status" value="1"/>
</dbReference>
<dbReference type="InterPro" id="IPR003593">
    <property type="entry name" value="AAA+_ATPase"/>
</dbReference>
<organism evidence="11 12">
    <name type="scientific">Streptomyces lancefieldiae</name>
    <dbReference type="NCBI Taxonomy" id="3075520"/>
    <lineage>
        <taxon>Bacteria</taxon>
        <taxon>Bacillati</taxon>
        <taxon>Actinomycetota</taxon>
        <taxon>Actinomycetes</taxon>
        <taxon>Kitasatosporales</taxon>
        <taxon>Streptomycetaceae</taxon>
        <taxon>Streptomyces</taxon>
    </lineage>
</organism>
<keyword evidence="6 8" id="KW-0472">Membrane</keyword>
<evidence type="ECO:0000256" key="7">
    <source>
        <dbReference type="SAM" id="MobiDB-lite"/>
    </source>
</evidence>
<evidence type="ECO:0000256" key="4">
    <source>
        <dbReference type="ARBA" id="ARBA00022840"/>
    </source>
</evidence>
<dbReference type="PANTHER" id="PTHR24221">
    <property type="entry name" value="ATP-BINDING CASSETTE SUB-FAMILY B"/>
    <property type="match status" value="1"/>
</dbReference>
<gene>
    <name evidence="11" type="ORF">RM812_16410</name>
</gene>
<feature type="transmembrane region" description="Helical" evidence="8">
    <location>
        <begin position="36"/>
        <end position="57"/>
    </location>
</feature>
<dbReference type="InterPro" id="IPR039421">
    <property type="entry name" value="Type_1_exporter"/>
</dbReference>
<keyword evidence="3" id="KW-0547">Nucleotide-binding</keyword>
<feature type="domain" description="ABC transmembrane type-1" evidence="10">
    <location>
        <begin position="134"/>
        <end position="305"/>
    </location>
</feature>
<accession>A0ABU3ANP2</accession>
<dbReference type="SUPFAM" id="SSF90123">
    <property type="entry name" value="ABC transporter transmembrane region"/>
    <property type="match status" value="1"/>
</dbReference>
<dbReference type="RefSeq" id="WP_311573296.1">
    <property type="nucleotide sequence ID" value="NZ_JAVRFH010000014.1"/>
</dbReference>
<keyword evidence="2 8" id="KW-0812">Transmembrane</keyword>
<feature type="region of interest" description="Disordered" evidence="7">
    <location>
        <begin position="335"/>
        <end position="370"/>
    </location>
</feature>
<evidence type="ECO:0000256" key="1">
    <source>
        <dbReference type="ARBA" id="ARBA00004651"/>
    </source>
</evidence>
<reference evidence="11" key="1">
    <citation type="submission" date="2024-05" db="EMBL/GenBank/DDBJ databases">
        <title>30 novel species of actinomycetes from the DSMZ collection.</title>
        <authorList>
            <person name="Nouioui I."/>
        </authorList>
    </citation>
    <scope>NUCLEOTIDE SEQUENCE</scope>
    <source>
        <strain evidence="11">DSM 40712</strain>
    </source>
</reference>
<proteinExistence type="predicted"/>
<dbReference type="PANTHER" id="PTHR24221:SF654">
    <property type="entry name" value="ATP-BINDING CASSETTE SUB-FAMILY B MEMBER 6"/>
    <property type="match status" value="1"/>
</dbReference>
<comment type="subcellular location">
    <subcellularLocation>
        <location evidence="1">Cell membrane</location>
        <topology evidence="1">Multi-pass membrane protein</topology>
    </subcellularLocation>
</comment>